<feature type="domain" description="DUF4097" evidence="1">
    <location>
        <begin position="189"/>
        <end position="310"/>
    </location>
</feature>
<dbReference type="Pfam" id="PF13349">
    <property type="entry name" value="DUF4097"/>
    <property type="match status" value="2"/>
</dbReference>
<name>R7ZQT2_9BACT</name>
<gene>
    <name evidence="2" type="ORF">ADIS_2931</name>
</gene>
<dbReference type="PROSITE" id="PS51257">
    <property type="entry name" value="PROKAR_LIPOPROTEIN"/>
    <property type="match status" value="1"/>
</dbReference>
<dbReference type="EMBL" id="AQHR01000085">
    <property type="protein sequence ID" value="EON76481.1"/>
    <property type="molecule type" value="Genomic_DNA"/>
</dbReference>
<proteinExistence type="predicted"/>
<dbReference type="Proteomes" id="UP000013909">
    <property type="component" value="Unassembled WGS sequence"/>
</dbReference>
<accession>R7ZQT2</accession>
<dbReference type="STRING" id="1232681.ADIS_2931"/>
<evidence type="ECO:0000259" key="1">
    <source>
        <dbReference type="Pfam" id="PF13349"/>
    </source>
</evidence>
<organism evidence="2 3">
    <name type="scientific">Lunatimonas lonarensis</name>
    <dbReference type="NCBI Taxonomy" id="1232681"/>
    <lineage>
        <taxon>Bacteria</taxon>
        <taxon>Pseudomonadati</taxon>
        <taxon>Bacteroidota</taxon>
        <taxon>Cytophagia</taxon>
        <taxon>Cytophagales</taxon>
        <taxon>Cyclobacteriaceae</taxon>
    </lineage>
</organism>
<comment type="caution">
    <text evidence="2">The sequence shown here is derived from an EMBL/GenBank/DDBJ whole genome shotgun (WGS) entry which is preliminary data.</text>
</comment>
<dbReference type="InterPro" id="IPR025164">
    <property type="entry name" value="Toastrack_DUF4097"/>
</dbReference>
<dbReference type="OrthoDB" id="835341at2"/>
<dbReference type="AlphaFoldDB" id="R7ZQT2"/>
<feature type="domain" description="DUF4097" evidence="1">
    <location>
        <begin position="104"/>
        <end position="181"/>
    </location>
</feature>
<reference evidence="2 3" key="1">
    <citation type="submission" date="2013-02" db="EMBL/GenBank/DDBJ databases">
        <title>A novel strain isolated from Lonar lake, Maharashtra, India.</title>
        <authorList>
            <person name="Singh A."/>
        </authorList>
    </citation>
    <scope>NUCLEOTIDE SEQUENCE [LARGE SCALE GENOMIC DNA]</scope>
    <source>
        <strain evidence="2 3">AK24</strain>
    </source>
</reference>
<evidence type="ECO:0000313" key="3">
    <source>
        <dbReference type="Proteomes" id="UP000013909"/>
    </source>
</evidence>
<protein>
    <recommendedName>
        <fullName evidence="1">DUF4097 domain-containing protein</fullName>
    </recommendedName>
</protein>
<sequence length="314" mass="33601">MRRLIPIFGFVFTVLTLYACDFRPLQLITDEEHTFEGVEEIIVRGGALEVSYVGDEGAKSVSASAYLESSQPNAEGISFRRKGNRLEVFLPGNDSPLSFWTGRTKGHVHLTGPKTIRLDLEASSGVVEVTNVSGEELKFDVSSGKMLLQDLDCTTLKISCSSGKLEAVRVAGNVEMRVSSGMGILREVAGDVYFKGSSGSVQIKEVAGLVSGAMTSGKATVERVQELGDLSISSGYLRVEDGGIGKDTHLSVSSGLMKVRASQSLSEFNYDFSVGSGYLTIGKESGSKDLQINNQAEHTIKGSVQSGKLELLGR</sequence>
<dbReference type="RefSeq" id="WP_010855065.1">
    <property type="nucleotide sequence ID" value="NZ_AQHR01000085.1"/>
</dbReference>
<keyword evidence="3" id="KW-1185">Reference proteome</keyword>
<evidence type="ECO:0000313" key="2">
    <source>
        <dbReference type="EMBL" id="EON76481.1"/>
    </source>
</evidence>
<dbReference type="Gene3D" id="2.160.20.120">
    <property type="match status" value="1"/>
</dbReference>